<dbReference type="AlphaFoldDB" id="A0A2Z7DIB4"/>
<gene>
    <name evidence="1" type="ORF">F511_32343</name>
</gene>
<organism evidence="1 2">
    <name type="scientific">Dorcoceras hygrometricum</name>
    <dbReference type="NCBI Taxonomy" id="472368"/>
    <lineage>
        <taxon>Eukaryota</taxon>
        <taxon>Viridiplantae</taxon>
        <taxon>Streptophyta</taxon>
        <taxon>Embryophyta</taxon>
        <taxon>Tracheophyta</taxon>
        <taxon>Spermatophyta</taxon>
        <taxon>Magnoliopsida</taxon>
        <taxon>eudicotyledons</taxon>
        <taxon>Gunneridae</taxon>
        <taxon>Pentapetalae</taxon>
        <taxon>asterids</taxon>
        <taxon>lamiids</taxon>
        <taxon>Lamiales</taxon>
        <taxon>Gesneriaceae</taxon>
        <taxon>Didymocarpoideae</taxon>
        <taxon>Trichosporeae</taxon>
        <taxon>Loxocarpinae</taxon>
        <taxon>Dorcoceras</taxon>
    </lineage>
</organism>
<name>A0A2Z7DIB4_9LAMI</name>
<dbReference type="Proteomes" id="UP000250235">
    <property type="component" value="Unassembled WGS sequence"/>
</dbReference>
<keyword evidence="2" id="KW-1185">Reference proteome</keyword>
<sequence>MVDCFIFLFLHSQSSSSSFKSSPLNSLYSNSIRWTQVLPVERCSLKYRHWLLPQLNFSSCCFILAQQLLQTLLCATAGFFVSGCNYQRLLIADCDDITANVIIADPSTDSADVTAADPSCCLLIADVIVANPSTDYADVIFS</sequence>
<proteinExistence type="predicted"/>
<evidence type="ECO:0000313" key="2">
    <source>
        <dbReference type="Proteomes" id="UP000250235"/>
    </source>
</evidence>
<dbReference type="EMBL" id="KQ987273">
    <property type="protein sequence ID" value="KZV57515.1"/>
    <property type="molecule type" value="Genomic_DNA"/>
</dbReference>
<evidence type="ECO:0000313" key="1">
    <source>
        <dbReference type="EMBL" id="KZV57515.1"/>
    </source>
</evidence>
<accession>A0A2Z7DIB4</accession>
<protein>
    <submittedName>
        <fullName evidence="1">Uncharacterized protein</fullName>
    </submittedName>
</protein>
<reference evidence="1 2" key="1">
    <citation type="journal article" date="2015" name="Proc. Natl. Acad. Sci. U.S.A.">
        <title>The resurrection genome of Boea hygrometrica: A blueprint for survival of dehydration.</title>
        <authorList>
            <person name="Xiao L."/>
            <person name="Yang G."/>
            <person name="Zhang L."/>
            <person name="Yang X."/>
            <person name="Zhao S."/>
            <person name="Ji Z."/>
            <person name="Zhou Q."/>
            <person name="Hu M."/>
            <person name="Wang Y."/>
            <person name="Chen M."/>
            <person name="Xu Y."/>
            <person name="Jin H."/>
            <person name="Xiao X."/>
            <person name="Hu G."/>
            <person name="Bao F."/>
            <person name="Hu Y."/>
            <person name="Wan P."/>
            <person name="Li L."/>
            <person name="Deng X."/>
            <person name="Kuang T."/>
            <person name="Xiang C."/>
            <person name="Zhu J.K."/>
            <person name="Oliver M.J."/>
            <person name="He Y."/>
        </authorList>
    </citation>
    <scope>NUCLEOTIDE SEQUENCE [LARGE SCALE GENOMIC DNA]</scope>
    <source>
        <strain evidence="2">cv. XS01</strain>
    </source>
</reference>